<evidence type="ECO:0000256" key="1">
    <source>
        <dbReference type="ARBA" id="ARBA00022679"/>
    </source>
</evidence>
<dbReference type="PROSITE" id="PS51186">
    <property type="entry name" value="GNAT"/>
    <property type="match status" value="1"/>
</dbReference>
<keyword evidence="2" id="KW-0012">Acyltransferase</keyword>
<dbReference type="AlphaFoldDB" id="U6STV5"/>
<dbReference type="InterPro" id="IPR051531">
    <property type="entry name" value="N-acetyltransferase"/>
</dbReference>
<dbReference type="PANTHER" id="PTHR43792">
    <property type="entry name" value="GNAT FAMILY, PUTATIVE (AFU_ORTHOLOGUE AFUA_3G00765)-RELATED-RELATED"/>
    <property type="match status" value="1"/>
</dbReference>
<proteinExistence type="inferred from homology"/>
<dbReference type="GO" id="GO:0005737">
    <property type="term" value="C:cytoplasm"/>
    <property type="evidence" value="ECO:0007669"/>
    <property type="project" value="TreeGrafter"/>
</dbReference>
<reference evidence="5 6" key="1">
    <citation type="journal article" date="2013" name="Genome Announc.">
        <title>Genome Sequence of the Extreme Obligate Alkaliphile Bacillus marmarensis Strain DSM 21297.</title>
        <authorList>
            <person name="Wernick D.G."/>
            <person name="Choi K.Y."/>
            <person name="Tat C.A."/>
            <person name="Lafontaine Rivera J.G."/>
            <person name="Liao J.C."/>
        </authorList>
    </citation>
    <scope>NUCLEOTIDE SEQUENCE [LARGE SCALE GENOMIC DNA]</scope>
    <source>
        <strain evidence="5 6">DSM 21297</strain>
    </source>
</reference>
<dbReference type="GO" id="GO:0008999">
    <property type="term" value="F:protein-N-terminal-alanine acetyltransferase activity"/>
    <property type="evidence" value="ECO:0007669"/>
    <property type="project" value="TreeGrafter"/>
</dbReference>
<evidence type="ECO:0000313" key="6">
    <source>
        <dbReference type="Proteomes" id="UP000017170"/>
    </source>
</evidence>
<evidence type="ECO:0000256" key="2">
    <source>
        <dbReference type="ARBA" id="ARBA00023315"/>
    </source>
</evidence>
<dbReference type="InterPro" id="IPR000182">
    <property type="entry name" value="GNAT_dom"/>
</dbReference>
<feature type="domain" description="N-acetyltransferase" evidence="4">
    <location>
        <begin position="6"/>
        <end position="169"/>
    </location>
</feature>
<name>U6STV5_9BACI</name>
<sequence length="169" mass="19477">MGISLEKLRSADGETLFEFEVKNRKYFERMVPSRGGDYYTFETFKLRHHLLLEEQAKGESYYYLIKDHSGLILGRINVVDIDKERKLGYIGYRVGEEYAGKGIAKKALKILIELLADTGVEHLLAKTTNNNTASQKVLEKNGFTYISTSEEEVEMNGKSLKFVYYRKDL</sequence>
<gene>
    <name evidence="5" type="ORF">A33I_08970</name>
</gene>
<evidence type="ECO:0000256" key="3">
    <source>
        <dbReference type="ARBA" id="ARBA00038502"/>
    </source>
</evidence>
<dbReference type="Gene3D" id="3.40.630.30">
    <property type="match status" value="1"/>
</dbReference>
<dbReference type="PANTHER" id="PTHR43792:SF8">
    <property type="entry name" value="[RIBOSOMAL PROTEIN US5]-ALANINE N-ACETYLTRANSFERASE"/>
    <property type="match status" value="1"/>
</dbReference>
<comment type="similarity">
    <text evidence="3">Belongs to the acetyltransferase family. RimJ subfamily.</text>
</comment>
<dbReference type="PATRIC" id="fig|1188261.3.peg.1184"/>
<evidence type="ECO:0000313" key="5">
    <source>
        <dbReference type="EMBL" id="ERN54091.1"/>
    </source>
</evidence>
<comment type="caution">
    <text evidence="5">The sequence shown here is derived from an EMBL/GenBank/DDBJ whole genome shotgun (WGS) entry which is preliminary data.</text>
</comment>
<keyword evidence="1" id="KW-0808">Transferase</keyword>
<protein>
    <recommendedName>
        <fullName evidence="4">N-acetyltransferase domain-containing protein</fullName>
    </recommendedName>
</protein>
<evidence type="ECO:0000259" key="4">
    <source>
        <dbReference type="PROSITE" id="PS51186"/>
    </source>
</evidence>
<dbReference type="Pfam" id="PF13302">
    <property type="entry name" value="Acetyltransf_3"/>
    <property type="match status" value="1"/>
</dbReference>
<dbReference type="Proteomes" id="UP000017170">
    <property type="component" value="Unassembled WGS sequence"/>
</dbReference>
<keyword evidence="6" id="KW-1185">Reference proteome</keyword>
<accession>U6STV5</accession>
<organism evidence="5 6">
    <name type="scientific">Alkalihalophilus marmarensis DSM 21297</name>
    <dbReference type="NCBI Taxonomy" id="1188261"/>
    <lineage>
        <taxon>Bacteria</taxon>
        <taxon>Bacillati</taxon>
        <taxon>Bacillota</taxon>
        <taxon>Bacilli</taxon>
        <taxon>Bacillales</taxon>
        <taxon>Bacillaceae</taxon>
        <taxon>Alkalihalophilus</taxon>
    </lineage>
</organism>
<dbReference type="RefSeq" id="WP_022627508.1">
    <property type="nucleotide sequence ID" value="NZ_ATAE01000009.1"/>
</dbReference>
<dbReference type="SUPFAM" id="SSF55729">
    <property type="entry name" value="Acyl-CoA N-acyltransferases (Nat)"/>
    <property type="match status" value="1"/>
</dbReference>
<dbReference type="CDD" id="cd04301">
    <property type="entry name" value="NAT_SF"/>
    <property type="match status" value="1"/>
</dbReference>
<dbReference type="EMBL" id="ATAE01000009">
    <property type="protein sequence ID" value="ERN54091.1"/>
    <property type="molecule type" value="Genomic_DNA"/>
</dbReference>
<dbReference type="InterPro" id="IPR016181">
    <property type="entry name" value="Acyl_CoA_acyltransferase"/>
</dbReference>